<organism evidence="6 7">
    <name type="scientific">Pseudomonas spelaei</name>
    <dbReference type="NCBI Taxonomy" id="1055469"/>
    <lineage>
        <taxon>Bacteria</taxon>
        <taxon>Pseudomonadati</taxon>
        <taxon>Pseudomonadota</taxon>
        <taxon>Gammaproteobacteria</taxon>
        <taxon>Pseudomonadales</taxon>
        <taxon>Pseudomonadaceae</taxon>
        <taxon>Pseudomonas</taxon>
    </lineage>
</organism>
<keyword evidence="3" id="KW-0238">DNA-binding</keyword>
<evidence type="ECO:0000256" key="4">
    <source>
        <dbReference type="ARBA" id="ARBA00023163"/>
    </source>
</evidence>
<dbReference type="RefSeq" id="WP_155585591.1">
    <property type="nucleotide sequence ID" value="NZ_JBHSTH010000039.1"/>
</dbReference>
<dbReference type="Gene3D" id="3.40.190.290">
    <property type="match status" value="1"/>
</dbReference>
<feature type="domain" description="HTH lysR-type" evidence="5">
    <location>
        <begin position="1"/>
        <end position="59"/>
    </location>
</feature>
<gene>
    <name evidence="6" type="ORF">GNF76_24130</name>
</gene>
<name>A0A6I3WMB9_9PSED</name>
<sequence>MDSLGSISVFVLVAETRSFTDAGRVLGVSSSAVGKSIARIEERLGVRLFHRSTRSITLTGEGALFLERSRRILAEVEAAEQELTQAAATPRGKLRISLPQVRGLLMPVLTDFMRAYPDIELDVDFSDRMVDVIEEGFDAVVRTGKPEDSRLMARLLGHFSLVLVGSPDYFAQHGVPLGPQDLNEHACLRHKFCATGKLEAWPLRPEPGTPEPILRASLVSTTIESLMHVAHEGLGIACLPDFMVRESVEQGRLQRVLDDYVEHSGSFWMLWPSSRHASAKLRVFIDHMCDQLFPADTVP</sequence>
<dbReference type="Proteomes" id="UP000438196">
    <property type="component" value="Unassembled WGS sequence"/>
</dbReference>
<evidence type="ECO:0000313" key="7">
    <source>
        <dbReference type="Proteomes" id="UP000438196"/>
    </source>
</evidence>
<keyword evidence="7" id="KW-1185">Reference proteome</keyword>
<comment type="similarity">
    <text evidence="1">Belongs to the LysR transcriptional regulatory family.</text>
</comment>
<dbReference type="Pfam" id="PF00126">
    <property type="entry name" value="HTH_1"/>
    <property type="match status" value="1"/>
</dbReference>
<protein>
    <submittedName>
        <fullName evidence="6">LysR family transcriptional regulator</fullName>
    </submittedName>
</protein>
<dbReference type="PANTHER" id="PTHR30537:SF72">
    <property type="entry name" value="LYSR FAMILY TRANSCRIPTIONAL REGULATOR"/>
    <property type="match status" value="1"/>
</dbReference>
<evidence type="ECO:0000259" key="5">
    <source>
        <dbReference type="PROSITE" id="PS50931"/>
    </source>
</evidence>
<keyword evidence="2" id="KW-0805">Transcription regulation</keyword>
<dbReference type="InterPro" id="IPR036388">
    <property type="entry name" value="WH-like_DNA-bd_sf"/>
</dbReference>
<keyword evidence="4" id="KW-0804">Transcription</keyword>
<dbReference type="EMBL" id="WNNK01000025">
    <property type="protein sequence ID" value="MUF07446.1"/>
    <property type="molecule type" value="Genomic_DNA"/>
</dbReference>
<dbReference type="SUPFAM" id="SSF53850">
    <property type="entry name" value="Periplasmic binding protein-like II"/>
    <property type="match status" value="1"/>
</dbReference>
<dbReference type="OrthoDB" id="9110639at2"/>
<evidence type="ECO:0000256" key="2">
    <source>
        <dbReference type="ARBA" id="ARBA00023015"/>
    </source>
</evidence>
<accession>A0A6I3WMB9</accession>
<dbReference type="InterPro" id="IPR058163">
    <property type="entry name" value="LysR-type_TF_proteobact-type"/>
</dbReference>
<dbReference type="Gene3D" id="1.10.10.10">
    <property type="entry name" value="Winged helix-like DNA-binding domain superfamily/Winged helix DNA-binding domain"/>
    <property type="match status" value="1"/>
</dbReference>
<dbReference type="AlphaFoldDB" id="A0A6I3WMB9"/>
<dbReference type="PROSITE" id="PS50931">
    <property type="entry name" value="HTH_LYSR"/>
    <property type="match status" value="1"/>
</dbReference>
<dbReference type="GO" id="GO:0003700">
    <property type="term" value="F:DNA-binding transcription factor activity"/>
    <property type="evidence" value="ECO:0007669"/>
    <property type="project" value="InterPro"/>
</dbReference>
<dbReference type="InterPro" id="IPR000847">
    <property type="entry name" value="LysR_HTH_N"/>
</dbReference>
<proteinExistence type="inferred from homology"/>
<dbReference type="InterPro" id="IPR036390">
    <property type="entry name" value="WH_DNA-bd_sf"/>
</dbReference>
<dbReference type="SUPFAM" id="SSF46785">
    <property type="entry name" value="Winged helix' DNA-binding domain"/>
    <property type="match status" value="1"/>
</dbReference>
<dbReference type="GO" id="GO:0006351">
    <property type="term" value="P:DNA-templated transcription"/>
    <property type="evidence" value="ECO:0007669"/>
    <property type="project" value="TreeGrafter"/>
</dbReference>
<dbReference type="CDD" id="cd08476">
    <property type="entry name" value="PBP2_CrgA_like_7"/>
    <property type="match status" value="1"/>
</dbReference>
<dbReference type="Pfam" id="PF03466">
    <property type="entry name" value="LysR_substrate"/>
    <property type="match status" value="1"/>
</dbReference>
<evidence type="ECO:0000256" key="3">
    <source>
        <dbReference type="ARBA" id="ARBA00023125"/>
    </source>
</evidence>
<dbReference type="GO" id="GO:0043565">
    <property type="term" value="F:sequence-specific DNA binding"/>
    <property type="evidence" value="ECO:0007669"/>
    <property type="project" value="TreeGrafter"/>
</dbReference>
<reference evidence="6 7" key="1">
    <citation type="submission" date="2019-11" db="EMBL/GenBank/DDBJ databases">
        <title>Pseudomonas karstica sp. nov. and Pseudomonas spelaei sp. nov. from karst caves.</title>
        <authorList>
            <person name="Zeman M."/>
        </authorList>
    </citation>
    <scope>NUCLEOTIDE SEQUENCE [LARGE SCALE GENOMIC DNA]</scope>
    <source>
        <strain evidence="6 7">CCM 7893</strain>
    </source>
</reference>
<comment type="caution">
    <text evidence="6">The sequence shown here is derived from an EMBL/GenBank/DDBJ whole genome shotgun (WGS) entry which is preliminary data.</text>
</comment>
<evidence type="ECO:0000313" key="6">
    <source>
        <dbReference type="EMBL" id="MUF07446.1"/>
    </source>
</evidence>
<dbReference type="InterPro" id="IPR005119">
    <property type="entry name" value="LysR_subst-bd"/>
</dbReference>
<evidence type="ECO:0000256" key="1">
    <source>
        <dbReference type="ARBA" id="ARBA00009437"/>
    </source>
</evidence>
<dbReference type="FunFam" id="1.10.10.10:FF:000001">
    <property type="entry name" value="LysR family transcriptional regulator"/>
    <property type="match status" value="1"/>
</dbReference>
<dbReference type="PANTHER" id="PTHR30537">
    <property type="entry name" value="HTH-TYPE TRANSCRIPTIONAL REGULATOR"/>
    <property type="match status" value="1"/>
</dbReference>